<dbReference type="GO" id="GO:0005737">
    <property type="term" value="C:cytoplasm"/>
    <property type="evidence" value="ECO:0007669"/>
    <property type="project" value="TreeGrafter"/>
</dbReference>
<dbReference type="InterPro" id="IPR000873">
    <property type="entry name" value="AMP-dep_synth/lig_dom"/>
</dbReference>
<dbReference type="SUPFAM" id="SSF56801">
    <property type="entry name" value="Acetyl-CoA synthetase-like"/>
    <property type="match status" value="2"/>
</dbReference>
<dbReference type="PROSITE" id="PS00455">
    <property type="entry name" value="AMP_BINDING"/>
    <property type="match status" value="2"/>
</dbReference>
<organism evidence="5">
    <name type="scientific">Pseudomonas fluorescens</name>
    <dbReference type="NCBI Taxonomy" id="294"/>
    <lineage>
        <taxon>Bacteria</taxon>
        <taxon>Pseudomonadati</taxon>
        <taxon>Pseudomonadota</taxon>
        <taxon>Gammaproteobacteria</taxon>
        <taxon>Pseudomonadales</taxon>
        <taxon>Pseudomonadaceae</taxon>
        <taxon>Pseudomonas</taxon>
    </lineage>
</organism>
<accession>A0A1B2LQ01</accession>
<dbReference type="InterPro" id="IPR010071">
    <property type="entry name" value="AA_adenyl_dom"/>
</dbReference>
<dbReference type="InterPro" id="IPR023213">
    <property type="entry name" value="CAT-like_dom_sf"/>
</dbReference>
<evidence type="ECO:0000256" key="2">
    <source>
        <dbReference type="ARBA" id="ARBA00022450"/>
    </source>
</evidence>
<dbReference type="OrthoDB" id="9757559at2"/>
<dbReference type="Gene3D" id="3.30.559.10">
    <property type="entry name" value="Chloramphenicol acetyltransferase-like domain"/>
    <property type="match status" value="2"/>
</dbReference>
<dbReference type="FunFam" id="2.30.38.10:FF:000001">
    <property type="entry name" value="Non-ribosomal peptide synthetase PvdI"/>
    <property type="match status" value="2"/>
</dbReference>
<sequence length="2136" mass="237167">MNQFAADAADGLSATSETFPLTAAQRDIWLDQVRQGDSPVYNIGGYVEMTGALDPALMQAALEGLVARHDAMRTSLLPGAGEQGLPLQRFLPSMPVPMPFHDFSAHPEPQAAARRLTQERIEQPFKLDGGPLFRFCLIRLDERCHWFSLQAHHLIVDGWGFGEMLKSLGDIYNALALGQVPPDSAPSYIDFIHDDARYYQSDRYGRDRAYWLDKYRHLPEPLLLPRYQERFAGATAPTRIFSQRFPARLHERMKQVAHEYGASALHFLLAAMHVYLSRTGQRDEWVVGLPLLNRSGARFKSTLGLFTQVSAVRMGFGRELAFSALVKAVRDELKQDFRHQRFPLSEMNRALGLLREDRSQLFEVTVSYERDAHEYRYGEARGRVVKVSNHEEGTPLSVHLLSSRSDDEDSLYLVYNEAYFDADEIEALSARLLWVLEQGLENSALATGDFSLSLPAETALLQQWNDTRAVYPEGQTLHQRIEAQTAAQPEALAAAFQGQRLTCTELNRQANALAHHLIGLGVQPDDRVALVARRGLDTLVALLAILKSGAAYVPVDPAHPAERLSYLLSDSAPVVVLTQRHLRDRLPLLNVPVIDIDTRAWPINDLNPDVPGLTAEHLAYVIYTSGSTGQPKGVMVEHRTLSNLVDWHCSAFELCAGRHTSSLAGFGFDAMAWEVWPALCAGATLHLAPSRDGGEDIDALLEWWRAQPLDVSFLPTPIAEYAFTRHLEHPTLRTLLIGGDRLRQFNREQTFEVINNYGPTEATVVATSGRIEPGRTLHIGQPVSNTTIYLLDDRQRPVPIGVPGELYVGGAGVARGYFNRPKLTAERFLDDPFSTRPNARMYRTGDLARWRPDGNIEYLGRNDDQVKIRGVRIEPGEIEAALSSHESVRDAVVLVRDGQLLAWFTERQPLDITQLHAHLQTRLPSAMLPSAYVRLTALPLTANGKLDRQALPAPGPEALIRREYEAPQGDVEVLLAQIWAEVLQVERVGRHDHFFELGGHSLLAVNLIERMRQLGMSSDVRVLFGQPTLAALAASVGSGREVEVPANRIPADCTHITPDLLPLVELDQATLDRIIATVPGGAANVQDIYPLAPLQEGILYHHITAAQGDPYLLQSQLAFDSVERLEAYAGALRQVMARHDILRTAVVWEGLNTPVQVVWRQAELPVQEITLDPAEGDVLAQLHERFDARRYRLDVSQAPLIRLMYARDPAHGRIVAILLFHHLALDHIALEVLRHEMRANLLGHGEPLPPAVPYRNYVAQTRLGVSEQEHEAFFREMLADIDEPTLPFGLQDVQGDGRGIDEAVRTLAPELDRRLRLQARQAGVSVASLIHLAWAQVMAATSGREHVVFGSVFMGRMQGGEGADRALGVFINTLPLRVDMDCAVREAVLLTHARLTDLLGHEHASLALAQRCSGVASPAPLFSALLNYRHTDPQAQESDFDHAWQGIQTLNNQERTNYPLTLSVDDLGTALQITTRTLISIGARRIGDYVQTALQALVDALEQTPQHPLNRLPIVPQAELEQLLVEFNATEVDCPLDQPLQALFEQQVQRRPDAIALQAGEQQLTYRQLNEQANRLAHHLREQGVQPDARVAICVERSLDLIVGLLGILKAGGAYVPLDPDYPLERLHYMLQDSAPVAVLVHGTTRDLLGDADVPVIDLDRCTWQHASTDNPHVPGLSASNLAYMIYTSGSTGTPKGVMIEHRSACNMVHWGSQISPPTGYGALLQKAPFSFDSSVWEIFWPLCSGLRLVLARPDGNRDSAYVTQVIRERQITVVKFVPALLQQFIEQDDVSHCTSLTDVLNGGGELTAALARRVRERLPWVRLHNVYGPTETTVDSTGWTLEPDQPVPDAVVPIGKALSNTRLYVLDARDQPVPFGVSGHLHIGGVGVARGYLGLPDMQAERFIDSPFVTGDRLYRTGDLVRYRADGNLEFLGRNDFQIKLRGLRLEPGEIEARLIEHPAVREAVVLVRDERLVAYFTVREGCDAPAIETLRAHVLERLPEYMAPGAYVKLDALPLTPNDKVDRKALPAPGAEAVLTRRYEAPEGDVEIRLAQIWAEVLQLEQVGRNDHFFELGGHSLLAVSLVARMRQAGLHVDARTLFSQPTLAALAARTSAQARQVEVPQTTIPTLNRKRRL</sequence>
<dbReference type="FunFam" id="3.40.50.980:FF:000001">
    <property type="entry name" value="Non-ribosomal peptide synthetase"/>
    <property type="match status" value="2"/>
</dbReference>
<dbReference type="NCBIfam" id="NF003417">
    <property type="entry name" value="PRK04813.1"/>
    <property type="match status" value="2"/>
</dbReference>
<dbReference type="Gene3D" id="3.40.50.980">
    <property type="match status" value="4"/>
</dbReference>
<protein>
    <submittedName>
        <fullName evidence="5">Nonribosomal peptide synthetase</fullName>
    </submittedName>
</protein>
<dbReference type="GO" id="GO:0003824">
    <property type="term" value="F:catalytic activity"/>
    <property type="evidence" value="ECO:0007669"/>
    <property type="project" value="InterPro"/>
</dbReference>
<feature type="domain" description="Carrier" evidence="4">
    <location>
        <begin position="2043"/>
        <end position="2117"/>
    </location>
</feature>
<dbReference type="SUPFAM" id="SSF47336">
    <property type="entry name" value="ACP-like"/>
    <property type="match status" value="2"/>
</dbReference>
<dbReference type="NCBIfam" id="TIGR01733">
    <property type="entry name" value="AA-adenyl-dom"/>
    <property type="match status" value="2"/>
</dbReference>
<dbReference type="FunFam" id="3.40.50.12780:FF:000012">
    <property type="entry name" value="Non-ribosomal peptide synthetase"/>
    <property type="match status" value="1"/>
</dbReference>
<dbReference type="Pfam" id="PF13193">
    <property type="entry name" value="AMP-binding_C"/>
    <property type="match status" value="2"/>
</dbReference>
<comment type="cofactor">
    <cofactor evidence="1">
        <name>pantetheine 4'-phosphate</name>
        <dbReference type="ChEBI" id="CHEBI:47942"/>
    </cofactor>
</comment>
<dbReference type="GO" id="GO:0031177">
    <property type="term" value="F:phosphopantetheine binding"/>
    <property type="evidence" value="ECO:0007669"/>
    <property type="project" value="InterPro"/>
</dbReference>
<dbReference type="GO" id="GO:0044550">
    <property type="term" value="P:secondary metabolite biosynthetic process"/>
    <property type="evidence" value="ECO:0007669"/>
    <property type="project" value="TreeGrafter"/>
</dbReference>
<evidence type="ECO:0000313" key="5">
    <source>
        <dbReference type="EMBL" id="AOA33121.1"/>
    </source>
</evidence>
<name>A0A1B2LQ01_PSEFL</name>
<dbReference type="SUPFAM" id="SSF52777">
    <property type="entry name" value="CoA-dependent acyltransferases"/>
    <property type="match status" value="4"/>
</dbReference>
<keyword evidence="2" id="KW-0596">Phosphopantetheine</keyword>
<feature type="domain" description="Carrier" evidence="4">
    <location>
        <begin position="966"/>
        <end position="1040"/>
    </location>
</feature>
<dbReference type="EMBL" id="KX437753">
    <property type="protein sequence ID" value="AOA33121.1"/>
    <property type="molecule type" value="Genomic_DNA"/>
</dbReference>
<gene>
    <name evidence="5" type="primary">banA</name>
</gene>
<dbReference type="InterPro" id="IPR006162">
    <property type="entry name" value="Ppantetheine_attach_site"/>
</dbReference>
<keyword evidence="3" id="KW-0597">Phosphoprotein</keyword>
<dbReference type="Gene3D" id="3.30.300.30">
    <property type="match status" value="2"/>
</dbReference>
<dbReference type="PROSITE" id="PS00012">
    <property type="entry name" value="PHOSPHOPANTETHEINE"/>
    <property type="match status" value="1"/>
</dbReference>
<dbReference type="PANTHER" id="PTHR45527:SF1">
    <property type="entry name" value="FATTY ACID SYNTHASE"/>
    <property type="match status" value="1"/>
</dbReference>
<dbReference type="InterPro" id="IPR025110">
    <property type="entry name" value="AMP-bd_C"/>
</dbReference>
<proteinExistence type="predicted"/>
<dbReference type="InterPro" id="IPR020845">
    <property type="entry name" value="AMP-binding_CS"/>
</dbReference>
<dbReference type="Gene3D" id="3.30.559.30">
    <property type="entry name" value="Nonribosomal peptide synthetase, condensation domain"/>
    <property type="match status" value="2"/>
</dbReference>
<evidence type="ECO:0000256" key="3">
    <source>
        <dbReference type="ARBA" id="ARBA00022553"/>
    </source>
</evidence>
<dbReference type="FunFam" id="3.30.559.10:FF:000064">
    <property type="entry name" value="Non-ribosomal peptide synthetase OfaC"/>
    <property type="match status" value="1"/>
</dbReference>
<evidence type="ECO:0000256" key="1">
    <source>
        <dbReference type="ARBA" id="ARBA00001957"/>
    </source>
</evidence>
<dbReference type="GO" id="GO:0043041">
    <property type="term" value="P:amino acid activation for nonribosomal peptide biosynthetic process"/>
    <property type="evidence" value="ECO:0007669"/>
    <property type="project" value="TreeGrafter"/>
</dbReference>
<dbReference type="CDD" id="cd19544">
    <property type="entry name" value="E-C_NRPS"/>
    <property type="match status" value="1"/>
</dbReference>
<dbReference type="CDD" id="cd05930">
    <property type="entry name" value="A_NRPS"/>
    <property type="match status" value="1"/>
</dbReference>
<dbReference type="Gene3D" id="2.30.38.10">
    <property type="entry name" value="Luciferase, Domain 3"/>
    <property type="match status" value="2"/>
</dbReference>
<dbReference type="PROSITE" id="PS50075">
    <property type="entry name" value="CARRIER"/>
    <property type="match status" value="2"/>
</dbReference>
<dbReference type="CDD" id="cd17651">
    <property type="entry name" value="A_NRPS_VisG_like"/>
    <property type="match status" value="1"/>
</dbReference>
<dbReference type="Pfam" id="PF00501">
    <property type="entry name" value="AMP-binding"/>
    <property type="match status" value="2"/>
</dbReference>
<dbReference type="InterPro" id="IPR045851">
    <property type="entry name" value="AMP-bd_C_sf"/>
</dbReference>
<dbReference type="InterPro" id="IPR009081">
    <property type="entry name" value="PP-bd_ACP"/>
</dbReference>
<dbReference type="InterPro" id="IPR020806">
    <property type="entry name" value="PKS_PP-bd"/>
</dbReference>
<evidence type="ECO:0000259" key="4">
    <source>
        <dbReference type="PROSITE" id="PS50075"/>
    </source>
</evidence>
<reference evidence="5" key="1">
    <citation type="submission" date="2016-06" db="EMBL/GenBank/DDBJ databases">
        <title>Indexing the Pseudomonas specialized metabolome enabled the discovery of poaeamide B and the bananamides.</title>
        <authorList>
            <person name="Nguyen D.D."/>
            <person name="Melnik A.V."/>
            <person name="Koyama N."/>
            <person name="Lu X."/>
            <person name="Schorn M."/>
            <person name="Fang J."/>
            <person name="Aguinaldo K."/>
            <person name="Lincecum T.L.Jr."/>
            <person name="Ghequire M."/>
            <person name="Carrion V.J."/>
            <person name="Cheng T."/>
            <person name="Duggan B.M."/>
            <person name="Malone J.G."/>
            <person name="Mauchline T.H."/>
            <person name="Sanchez L.M."/>
            <person name="Kilpatrick A.M."/>
            <person name="Raaijmakers J.M."/>
            <person name="Mot Rd."/>
            <person name="Moore B.S."/>
            <person name="Medema M.H."/>
            <person name="Dorrestein P.C."/>
        </authorList>
    </citation>
    <scope>NUCLEOTIDE SEQUENCE</scope>
    <source>
        <strain evidence="5">BW11P2</strain>
    </source>
</reference>
<dbReference type="InterPro" id="IPR001242">
    <property type="entry name" value="Condensation_dom"/>
</dbReference>
<dbReference type="PANTHER" id="PTHR45527">
    <property type="entry name" value="NONRIBOSOMAL PEPTIDE SYNTHETASE"/>
    <property type="match status" value="1"/>
</dbReference>
<dbReference type="SMART" id="SM00823">
    <property type="entry name" value="PKS_PP"/>
    <property type="match status" value="2"/>
</dbReference>
<dbReference type="FunFam" id="1.10.1200.10:FF:000005">
    <property type="entry name" value="Nonribosomal peptide synthetase 1"/>
    <property type="match status" value="2"/>
</dbReference>
<dbReference type="Pfam" id="PF00668">
    <property type="entry name" value="Condensation"/>
    <property type="match status" value="2"/>
</dbReference>
<dbReference type="Gene3D" id="1.10.1200.10">
    <property type="entry name" value="ACP-like"/>
    <property type="match status" value="2"/>
</dbReference>
<dbReference type="InterPro" id="IPR036736">
    <property type="entry name" value="ACP-like_sf"/>
</dbReference>
<dbReference type="Pfam" id="PF00550">
    <property type="entry name" value="PP-binding"/>
    <property type="match status" value="2"/>
</dbReference>